<dbReference type="InterPro" id="IPR047111">
    <property type="entry name" value="YbaP-like"/>
</dbReference>
<dbReference type="RefSeq" id="WP_127611371.1">
    <property type="nucleotide sequence ID" value="NZ_RXOL01000001.1"/>
</dbReference>
<gene>
    <name evidence="2" type="ORF">EKN06_02990</name>
</gene>
<dbReference type="PANTHER" id="PTHR40590">
    <property type="entry name" value="CYTOPLASMIC PROTEIN-RELATED"/>
    <property type="match status" value="1"/>
</dbReference>
<dbReference type="Pfam" id="PF01963">
    <property type="entry name" value="TraB_PrgY_gumN"/>
    <property type="match status" value="1"/>
</dbReference>
<accession>A0A437H0L1</accession>
<name>A0A437H0L1_9SPHN</name>
<dbReference type="PANTHER" id="PTHR40590:SF1">
    <property type="entry name" value="CYTOPLASMIC PROTEIN"/>
    <property type="match status" value="1"/>
</dbReference>
<dbReference type="InterPro" id="IPR032710">
    <property type="entry name" value="NTF2-like_dom_sf"/>
</dbReference>
<comment type="caution">
    <text evidence="2">The sequence shown here is derived from an EMBL/GenBank/DDBJ whole genome shotgun (WGS) entry which is preliminary data.</text>
</comment>
<evidence type="ECO:0000256" key="1">
    <source>
        <dbReference type="SAM" id="SignalP"/>
    </source>
</evidence>
<feature type="signal peptide" evidence="1">
    <location>
        <begin position="1"/>
        <end position="33"/>
    </location>
</feature>
<dbReference type="CDD" id="cd14789">
    <property type="entry name" value="Tiki"/>
    <property type="match status" value="1"/>
</dbReference>
<evidence type="ECO:0000313" key="3">
    <source>
        <dbReference type="Proteomes" id="UP000283003"/>
    </source>
</evidence>
<dbReference type="Proteomes" id="UP000283003">
    <property type="component" value="Unassembled WGS sequence"/>
</dbReference>
<evidence type="ECO:0000313" key="2">
    <source>
        <dbReference type="EMBL" id="RVQ69181.1"/>
    </source>
</evidence>
<dbReference type="SUPFAM" id="SSF54427">
    <property type="entry name" value="NTF2-like"/>
    <property type="match status" value="1"/>
</dbReference>
<keyword evidence="1" id="KW-0732">Signal</keyword>
<organism evidence="2 3">
    <name type="scientific">Croceicoccus ponticola</name>
    <dbReference type="NCBI Taxonomy" id="2217664"/>
    <lineage>
        <taxon>Bacteria</taxon>
        <taxon>Pseudomonadati</taxon>
        <taxon>Pseudomonadota</taxon>
        <taxon>Alphaproteobacteria</taxon>
        <taxon>Sphingomonadales</taxon>
        <taxon>Erythrobacteraceae</taxon>
        <taxon>Croceicoccus</taxon>
    </lineage>
</organism>
<dbReference type="InterPro" id="IPR002816">
    <property type="entry name" value="TraB/PrgY/GumN_fam"/>
</dbReference>
<dbReference type="AlphaFoldDB" id="A0A437H0L1"/>
<keyword evidence="3" id="KW-1185">Reference proteome</keyword>
<feature type="chain" id="PRO_5019096625" evidence="1">
    <location>
        <begin position="34"/>
        <end position="309"/>
    </location>
</feature>
<sequence>MARQQRVAMKFKSIVRRLALLAAMLGFGSPAMAQEVAFDRAGADPALWVVSDNDTKIYLFGTMHALKPDVVWFDDAVATAFAESDELVLEMLNPEDAEIAPVLQKEATYGPGQGLSKTLTPDQYGRFAKVSTELGIPPQALEQMKPWFAGITLATAPLTKLGYLPDSGAEQVLQAAASERGIRQVGLETFAQQMGFFSNLTEAEQVAFLMSGVDDMAEMEQTFADMERAWATGDTDAAAKLLNDGMDETPVVYDVLLAKRNATWAEWIDARLKQPGTIFLAVGAGHLSGEDSVQVRLAERGFKATRVEY</sequence>
<dbReference type="EMBL" id="RXOL01000001">
    <property type="protein sequence ID" value="RVQ69181.1"/>
    <property type="molecule type" value="Genomic_DNA"/>
</dbReference>
<protein>
    <submittedName>
        <fullName evidence="2">TraB/GumN family protein</fullName>
    </submittedName>
</protein>
<dbReference type="OrthoDB" id="9806326at2"/>
<proteinExistence type="predicted"/>
<reference evidence="2 3" key="1">
    <citation type="submission" date="2018-12" db="EMBL/GenBank/DDBJ databases">
        <title>Croceicoccus ponticola sp. nov., a lipolytic bacterium isolated from seawater.</title>
        <authorList>
            <person name="Yoon J.-H."/>
        </authorList>
    </citation>
    <scope>NUCLEOTIDE SEQUENCE [LARGE SCALE GENOMIC DNA]</scope>
    <source>
        <strain evidence="2 3">GM-16</strain>
    </source>
</reference>